<sequence>MISEHPLADAFNDIDTSDLCFSPHNSHWIPDLFEDIQDGQLSQDDLLTDAVSEIMKFKTEIPDLQLEEGTPSPTDSPQPKVESPGSHVHEVGQNVEIAQFPACKEEFDEFKTTLNVSQPGDVITQRSLFRNQIANSVTAPNGRVHFIVRPNPSVSLASKGKLGIDNPLYCNIRRLTPVNNLKNQNDNTEVRAKSVPTPQVVDHLDSSLQLSSLTTRNLLDRTVLPLGFILVLEVLCESTALM</sequence>
<dbReference type="AlphaFoldDB" id="A0A183A1F0"/>
<proteinExistence type="predicted"/>
<feature type="region of interest" description="Disordered" evidence="1">
    <location>
        <begin position="60"/>
        <end position="87"/>
    </location>
</feature>
<reference evidence="4" key="1">
    <citation type="submission" date="2016-06" db="UniProtKB">
        <authorList>
            <consortium name="WormBaseParasite"/>
        </authorList>
    </citation>
    <scope>IDENTIFICATION</scope>
</reference>
<evidence type="ECO:0000313" key="3">
    <source>
        <dbReference type="Proteomes" id="UP000272942"/>
    </source>
</evidence>
<evidence type="ECO:0000256" key="1">
    <source>
        <dbReference type="SAM" id="MobiDB-lite"/>
    </source>
</evidence>
<keyword evidence="3" id="KW-1185">Reference proteome</keyword>
<dbReference type="EMBL" id="UZAN01003197">
    <property type="protein sequence ID" value="VDP28844.1"/>
    <property type="molecule type" value="Genomic_DNA"/>
</dbReference>
<dbReference type="WBParaSite" id="ECPE_0000078501-mRNA-1">
    <property type="protein sequence ID" value="ECPE_0000078501-mRNA-1"/>
    <property type="gene ID" value="ECPE_0000078501"/>
</dbReference>
<evidence type="ECO:0000313" key="2">
    <source>
        <dbReference type="EMBL" id="VDP28844.1"/>
    </source>
</evidence>
<organism evidence="4">
    <name type="scientific">Echinostoma caproni</name>
    <dbReference type="NCBI Taxonomy" id="27848"/>
    <lineage>
        <taxon>Eukaryota</taxon>
        <taxon>Metazoa</taxon>
        <taxon>Spiralia</taxon>
        <taxon>Lophotrochozoa</taxon>
        <taxon>Platyhelminthes</taxon>
        <taxon>Trematoda</taxon>
        <taxon>Digenea</taxon>
        <taxon>Plagiorchiida</taxon>
        <taxon>Echinostomata</taxon>
        <taxon>Echinostomatoidea</taxon>
        <taxon>Echinostomatidae</taxon>
        <taxon>Echinostoma</taxon>
    </lineage>
</organism>
<name>A0A183A1F0_9TREM</name>
<evidence type="ECO:0000313" key="4">
    <source>
        <dbReference type="WBParaSite" id="ECPE_0000078501-mRNA-1"/>
    </source>
</evidence>
<dbReference type="Proteomes" id="UP000272942">
    <property type="component" value="Unassembled WGS sequence"/>
</dbReference>
<accession>A0A183A1F0</accession>
<reference evidence="2 3" key="2">
    <citation type="submission" date="2018-11" db="EMBL/GenBank/DDBJ databases">
        <authorList>
            <consortium name="Pathogen Informatics"/>
        </authorList>
    </citation>
    <scope>NUCLEOTIDE SEQUENCE [LARGE SCALE GENOMIC DNA]</scope>
    <source>
        <strain evidence="2 3">Egypt</strain>
    </source>
</reference>
<gene>
    <name evidence="2" type="ORF">ECPE_LOCUS785</name>
</gene>
<dbReference type="OrthoDB" id="674948at2759"/>
<protein>
    <submittedName>
        <fullName evidence="4">Activating transcription factor 6</fullName>
    </submittedName>
</protein>